<feature type="compositionally biased region" description="Acidic residues" evidence="2">
    <location>
        <begin position="380"/>
        <end position="391"/>
    </location>
</feature>
<dbReference type="Proteomes" id="UP001303115">
    <property type="component" value="Unassembled WGS sequence"/>
</dbReference>
<sequence length="438" mass="48696">MASLPPDTIQVKRKRGSDEDAVDFLRLEESKRSRSSDDWVYQRKQVDGGRATTLKAEPSAPVIQPTREGDESRLLRHPRKPTQAPARNDATTSGATPVAPTTSSQPTTDRIRRFHLARSNSPQPAAGAGVSKKRAVPAVFIERGAKKQRETLKTVIQERNVTPTEPPKPAGGSEPPEPSNSADEKPPAPSPVKYKRPGNRASTYTPNNKPALPPSMRGRENTDMDALAESMDAWTLDEITKNLNRMKEQSTTSKYSPATSRFKPKAPKQRYFERHPESLAQRGRGKAAVQQAPAGPTAMDVDAGVGDTTDEEDYVLETYERVPAERLRDQTVPAHRVGLLVFDTEPDMVEFFYGNEGDSDEDLAEGDEDENAENHYTADYPEDELDSDDELDRNPYGYTNQNDSDMEEYDERDYEDEGFENGNPVGGFRGQINGEWTP</sequence>
<dbReference type="PANTHER" id="PTHR28063:SF1">
    <property type="entry name" value="RNA POLYMERASE II NUCLEAR LOCALIZATION PROTEIN IWR1"/>
    <property type="match status" value="1"/>
</dbReference>
<comment type="similarity">
    <text evidence="1">Belongs to the IWR1/SLC7A6OS family.</text>
</comment>
<dbReference type="PANTHER" id="PTHR28063">
    <property type="entry name" value="RNA POLYMERASE II NUCLEAR LOCALIZATION PROTEIN IWR1"/>
    <property type="match status" value="1"/>
</dbReference>
<evidence type="ECO:0000313" key="5">
    <source>
        <dbReference type="Proteomes" id="UP001303115"/>
    </source>
</evidence>
<feature type="compositionally biased region" description="Acidic residues" evidence="2">
    <location>
        <begin position="357"/>
        <end position="371"/>
    </location>
</feature>
<evidence type="ECO:0000259" key="3">
    <source>
        <dbReference type="Pfam" id="PF08574"/>
    </source>
</evidence>
<feature type="domain" description="Transcription factor Iwr1" evidence="3">
    <location>
        <begin position="312"/>
        <end position="384"/>
    </location>
</feature>
<evidence type="ECO:0000256" key="2">
    <source>
        <dbReference type="SAM" id="MobiDB-lite"/>
    </source>
</evidence>
<keyword evidence="5" id="KW-1185">Reference proteome</keyword>
<comment type="caution">
    <text evidence="4">The sequence shown here is derived from an EMBL/GenBank/DDBJ whole genome shotgun (WGS) entry which is preliminary data.</text>
</comment>
<dbReference type="GO" id="GO:0005737">
    <property type="term" value="C:cytoplasm"/>
    <property type="evidence" value="ECO:0007669"/>
    <property type="project" value="TreeGrafter"/>
</dbReference>
<feature type="region of interest" description="Disordered" evidence="2">
    <location>
        <begin position="246"/>
        <end position="269"/>
    </location>
</feature>
<feature type="compositionally biased region" description="Polar residues" evidence="2">
    <location>
        <begin position="89"/>
        <end position="108"/>
    </location>
</feature>
<name>A0AAN6PA62_9PEZI</name>
<gene>
    <name evidence="4" type="ORF">C8A01DRAFT_20330</name>
</gene>
<feature type="compositionally biased region" description="Acidic residues" evidence="2">
    <location>
        <begin position="404"/>
        <end position="419"/>
    </location>
</feature>
<feature type="region of interest" description="Disordered" evidence="2">
    <location>
        <begin position="353"/>
        <end position="438"/>
    </location>
</feature>
<dbReference type="EMBL" id="MU854591">
    <property type="protein sequence ID" value="KAK4032601.1"/>
    <property type="molecule type" value="Genomic_DNA"/>
</dbReference>
<dbReference type="AlphaFoldDB" id="A0AAN6PA62"/>
<dbReference type="GO" id="GO:0006606">
    <property type="term" value="P:protein import into nucleus"/>
    <property type="evidence" value="ECO:0007669"/>
    <property type="project" value="InterPro"/>
</dbReference>
<organism evidence="4 5">
    <name type="scientific">Parachaetomium inaequale</name>
    <dbReference type="NCBI Taxonomy" id="2588326"/>
    <lineage>
        <taxon>Eukaryota</taxon>
        <taxon>Fungi</taxon>
        <taxon>Dikarya</taxon>
        <taxon>Ascomycota</taxon>
        <taxon>Pezizomycotina</taxon>
        <taxon>Sordariomycetes</taxon>
        <taxon>Sordariomycetidae</taxon>
        <taxon>Sordariales</taxon>
        <taxon>Chaetomiaceae</taxon>
        <taxon>Parachaetomium</taxon>
    </lineage>
</organism>
<feature type="region of interest" description="Disordered" evidence="2">
    <location>
        <begin position="28"/>
        <end position="222"/>
    </location>
</feature>
<protein>
    <recommendedName>
        <fullName evidence="3">Transcription factor Iwr1 domain-containing protein</fullName>
    </recommendedName>
</protein>
<evidence type="ECO:0000256" key="1">
    <source>
        <dbReference type="ARBA" id="ARBA00010218"/>
    </source>
</evidence>
<feature type="compositionally biased region" description="Basic and acidic residues" evidence="2">
    <location>
        <begin position="28"/>
        <end position="47"/>
    </location>
</feature>
<proteinExistence type="inferred from homology"/>
<reference evidence="5" key="1">
    <citation type="journal article" date="2023" name="Mol. Phylogenet. Evol.">
        <title>Genome-scale phylogeny and comparative genomics of the fungal order Sordariales.</title>
        <authorList>
            <person name="Hensen N."/>
            <person name="Bonometti L."/>
            <person name="Westerberg I."/>
            <person name="Brannstrom I.O."/>
            <person name="Guillou S."/>
            <person name="Cros-Aarteil S."/>
            <person name="Calhoun S."/>
            <person name="Haridas S."/>
            <person name="Kuo A."/>
            <person name="Mondo S."/>
            <person name="Pangilinan J."/>
            <person name="Riley R."/>
            <person name="LaButti K."/>
            <person name="Andreopoulos B."/>
            <person name="Lipzen A."/>
            <person name="Chen C."/>
            <person name="Yan M."/>
            <person name="Daum C."/>
            <person name="Ng V."/>
            <person name="Clum A."/>
            <person name="Steindorff A."/>
            <person name="Ohm R.A."/>
            <person name="Martin F."/>
            <person name="Silar P."/>
            <person name="Natvig D.O."/>
            <person name="Lalanne C."/>
            <person name="Gautier V."/>
            <person name="Ament-Velasquez S.L."/>
            <person name="Kruys A."/>
            <person name="Hutchinson M.I."/>
            <person name="Powell A.J."/>
            <person name="Barry K."/>
            <person name="Miller A.N."/>
            <person name="Grigoriev I.V."/>
            <person name="Debuchy R."/>
            <person name="Gladieux P."/>
            <person name="Hiltunen Thoren M."/>
            <person name="Johannesson H."/>
        </authorList>
    </citation>
    <scope>NUCLEOTIDE SEQUENCE [LARGE SCALE GENOMIC DNA]</scope>
    <source>
        <strain evidence="5">CBS 284.82</strain>
    </source>
</reference>
<evidence type="ECO:0000313" key="4">
    <source>
        <dbReference type="EMBL" id="KAK4032601.1"/>
    </source>
</evidence>
<accession>A0AAN6PA62</accession>
<feature type="compositionally biased region" description="Polar residues" evidence="2">
    <location>
        <begin position="249"/>
        <end position="259"/>
    </location>
</feature>
<dbReference type="InterPro" id="IPR040150">
    <property type="entry name" value="Iwr1"/>
</dbReference>
<dbReference type="Pfam" id="PF08574">
    <property type="entry name" value="Iwr1"/>
    <property type="match status" value="1"/>
</dbReference>
<feature type="compositionally biased region" description="Basic and acidic residues" evidence="2">
    <location>
        <begin position="143"/>
        <end position="152"/>
    </location>
</feature>
<dbReference type="InterPro" id="IPR013883">
    <property type="entry name" value="TF_Iwr1_dom"/>
</dbReference>